<evidence type="ECO:0000313" key="3">
    <source>
        <dbReference type="Proteomes" id="UP001387100"/>
    </source>
</evidence>
<dbReference type="InterPro" id="IPR024747">
    <property type="entry name" value="Pyridox_Oxase-rel"/>
</dbReference>
<keyword evidence="3" id="KW-1185">Reference proteome</keyword>
<dbReference type="Pfam" id="PF12900">
    <property type="entry name" value="Pyridox_ox_2"/>
    <property type="match status" value="1"/>
</dbReference>
<evidence type="ECO:0000256" key="1">
    <source>
        <dbReference type="SAM" id="MobiDB-lite"/>
    </source>
</evidence>
<comment type="caution">
    <text evidence="2">The sequence shown here is derived from an EMBL/GenBank/DDBJ whole genome shotgun (WGS) entry which is preliminary data.</text>
</comment>
<feature type="region of interest" description="Disordered" evidence="1">
    <location>
        <begin position="1"/>
        <end position="38"/>
    </location>
</feature>
<name>A0ABU8RK86_9ACTN</name>
<organism evidence="2 3">
    <name type="scientific">Pseudokineococcus basanitobsidens</name>
    <dbReference type="NCBI Taxonomy" id="1926649"/>
    <lineage>
        <taxon>Bacteria</taxon>
        <taxon>Bacillati</taxon>
        <taxon>Actinomycetota</taxon>
        <taxon>Actinomycetes</taxon>
        <taxon>Kineosporiales</taxon>
        <taxon>Kineosporiaceae</taxon>
        <taxon>Pseudokineococcus</taxon>
    </lineage>
</organism>
<dbReference type="PANTHER" id="PTHR34071">
    <property type="entry name" value="5-NITROIMIDAZOLE ANTIBIOTICS RESISTANCE PROTEIN, NIMA-FAMILY-RELATED PROTEIN-RELATED"/>
    <property type="match status" value="1"/>
</dbReference>
<accession>A0ABU8RK86</accession>
<proteinExistence type="predicted"/>
<reference evidence="2 3" key="1">
    <citation type="journal article" date="2017" name="Int. J. Syst. Evol. Microbiol.">
        <title>Pseudokineococcus basanitobsidens sp. nov., isolated from volcanic rock.</title>
        <authorList>
            <person name="Lee D.W."/>
            <person name="Park M.Y."/>
            <person name="Kim J.J."/>
            <person name="Kim B.S."/>
        </authorList>
    </citation>
    <scope>NUCLEOTIDE SEQUENCE [LARGE SCALE GENOMIC DNA]</scope>
    <source>
        <strain evidence="2 3">DSM 103726</strain>
    </source>
</reference>
<dbReference type="InterPro" id="IPR012349">
    <property type="entry name" value="Split_barrel_FMN-bd"/>
</dbReference>
<feature type="compositionally biased region" description="Pro residues" evidence="1">
    <location>
        <begin position="7"/>
        <end position="16"/>
    </location>
</feature>
<dbReference type="SUPFAM" id="SSF50475">
    <property type="entry name" value="FMN-binding split barrel"/>
    <property type="match status" value="1"/>
</dbReference>
<dbReference type="PANTHER" id="PTHR34071:SF2">
    <property type="entry name" value="FLAVIN-NUCLEOTIDE-BINDING PROTEIN"/>
    <property type="match status" value="1"/>
</dbReference>
<gene>
    <name evidence="2" type="ORF">WDZ17_09110</name>
</gene>
<sequence length="245" mass="25498">MTERPPAHAPSTPPAPGADAPLQPTERSTVRRGARRARTERADLHAVLDAGLVSHLGVVVDGAPRVLPTGYGRVGDVLYLHGSTGARSLREADGTQVCLTVTLVDGVVHARSAFHHSMNYRSAVVHGAARAVTDPQEKEAGLRALTEHLAPGSWDATRRPDRRELAATAVLALDLAEAAVKVRTGGPVDDPDDIAAAGDRVWAGVLPLVTGWGTPVPSGDLPVGVPVPAHVLRRATGGSTEATRS</sequence>
<evidence type="ECO:0000313" key="2">
    <source>
        <dbReference type="EMBL" id="MEJ5945449.1"/>
    </source>
</evidence>
<protein>
    <submittedName>
        <fullName evidence="2">Pyridoxamine 5'-phosphate oxidase family protein</fullName>
    </submittedName>
</protein>
<dbReference type="EMBL" id="JBBIAA010000008">
    <property type="protein sequence ID" value="MEJ5945449.1"/>
    <property type="molecule type" value="Genomic_DNA"/>
</dbReference>
<dbReference type="RefSeq" id="WP_339574834.1">
    <property type="nucleotide sequence ID" value="NZ_JBBIAA010000008.1"/>
</dbReference>
<dbReference type="Proteomes" id="UP001387100">
    <property type="component" value="Unassembled WGS sequence"/>
</dbReference>
<dbReference type="Gene3D" id="2.30.110.10">
    <property type="entry name" value="Electron Transport, Fmn-binding Protein, Chain A"/>
    <property type="match status" value="1"/>
</dbReference>